<sequence>MAAARASCKTPNCPLIASFPAAGCPRPAKGHLRCALQPVECPFGPPRRCRVNSFLTVVDYAKRFATKRWRFSPCTLSVTAAALSASIQSSPPELAVYEMRPSMTQTHYCSANISAAPPTISDLDLIESPLRHALQVNCVSSPL</sequence>
<dbReference type="AlphaFoldDB" id="A0A914X4S2"/>
<dbReference type="Proteomes" id="UP000887566">
    <property type="component" value="Unplaced"/>
</dbReference>
<protein>
    <submittedName>
        <fullName evidence="2">Uncharacterized protein</fullName>
    </submittedName>
</protein>
<accession>A0A914X4S2</accession>
<proteinExistence type="predicted"/>
<name>A0A914X4S2_9BILA</name>
<evidence type="ECO:0000313" key="2">
    <source>
        <dbReference type="WBParaSite" id="PSAMB.scaffold6346size9684.g28338.t1"/>
    </source>
</evidence>
<organism evidence="1 2">
    <name type="scientific">Plectus sambesii</name>
    <dbReference type="NCBI Taxonomy" id="2011161"/>
    <lineage>
        <taxon>Eukaryota</taxon>
        <taxon>Metazoa</taxon>
        <taxon>Ecdysozoa</taxon>
        <taxon>Nematoda</taxon>
        <taxon>Chromadorea</taxon>
        <taxon>Plectida</taxon>
        <taxon>Plectina</taxon>
        <taxon>Plectoidea</taxon>
        <taxon>Plectidae</taxon>
        <taxon>Plectus</taxon>
    </lineage>
</organism>
<evidence type="ECO:0000313" key="1">
    <source>
        <dbReference type="Proteomes" id="UP000887566"/>
    </source>
</evidence>
<reference evidence="2" key="1">
    <citation type="submission" date="2022-11" db="UniProtKB">
        <authorList>
            <consortium name="WormBaseParasite"/>
        </authorList>
    </citation>
    <scope>IDENTIFICATION</scope>
</reference>
<keyword evidence="1" id="KW-1185">Reference proteome</keyword>
<dbReference type="WBParaSite" id="PSAMB.scaffold6346size9684.g28338.t1">
    <property type="protein sequence ID" value="PSAMB.scaffold6346size9684.g28338.t1"/>
    <property type="gene ID" value="PSAMB.scaffold6346size9684.g28338"/>
</dbReference>